<evidence type="ECO:0000256" key="6">
    <source>
        <dbReference type="ARBA" id="ARBA00023002"/>
    </source>
</evidence>
<evidence type="ECO:0000256" key="5">
    <source>
        <dbReference type="ARBA" id="ARBA00022833"/>
    </source>
</evidence>
<evidence type="ECO:0000256" key="1">
    <source>
        <dbReference type="ARBA" id="ARBA00001947"/>
    </source>
</evidence>
<comment type="cofactor">
    <cofactor evidence="1 8">
        <name>Zn(2+)</name>
        <dbReference type="ChEBI" id="CHEBI:29105"/>
    </cofactor>
</comment>
<dbReference type="SUPFAM" id="SSF51735">
    <property type="entry name" value="NAD(P)-binding Rossmann-fold domains"/>
    <property type="match status" value="1"/>
</dbReference>
<evidence type="ECO:0000256" key="2">
    <source>
        <dbReference type="ARBA" id="ARBA00008072"/>
    </source>
</evidence>
<dbReference type="GO" id="GO:0008270">
    <property type="term" value="F:zinc ion binding"/>
    <property type="evidence" value="ECO:0007669"/>
    <property type="project" value="InterPro"/>
</dbReference>
<dbReference type="SMART" id="SM00829">
    <property type="entry name" value="PKS_ER"/>
    <property type="match status" value="1"/>
</dbReference>
<evidence type="ECO:0000313" key="11">
    <source>
        <dbReference type="WBParaSite" id="Pan_g23550.t1"/>
    </source>
</evidence>
<keyword evidence="5 8" id="KW-0862">Zinc</keyword>
<evidence type="ECO:0000256" key="7">
    <source>
        <dbReference type="ARBA" id="ARBA00023027"/>
    </source>
</evidence>
<evidence type="ECO:0000256" key="8">
    <source>
        <dbReference type="RuleBase" id="RU361277"/>
    </source>
</evidence>
<dbReference type="SUPFAM" id="SSF50129">
    <property type="entry name" value="GroES-like"/>
    <property type="match status" value="1"/>
</dbReference>
<organism evidence="10 11">
    <name type="scientific">Panagrellus redivivus</name>
    <name type="common">Microworm</name>
    <dbReference type="NCBI Taxonomy" id="6233"/>
    <lineage>
        <taxon>Eukaryota</taxon>
        <taxon>Metazoa</taxon>
        <taxon>Ecdysozoa</taxon>
        <taxon>Nematoda</taxon>
        <taxon>Chromadorea</taxon>
        <taxon>Rhabditida</taxon>
        <taxon>Tylenchina</taxon>
        <taxon>Panagrolaimomorpha</taxon>
        <taxon>Panagrolaimoidea</taxon>
        <taxon>Panagrolaimidae</taxon>
        <taxon>Panagrellus</taxon>
    </lineage>
</organism>
<dbReference type="CDD" id="cd08297">
    <property type="entry name" value="CAD3"/>
    <property type="match status" value="1"/>
</dbReference>
<dbReference type="FunFam" id="3.40.50.720:FF:000039">
    <property type="entry name" value="Alcohol dehydrogenase AdhP"/>
    <property type="match status" value="1"/>
</dbReference>
<dbReference type="Pfam" id="PF08240">
    <property type="entry name" value="ADH_N"/>
    <property type="match status" value="1"/>
</dbReference>
<dbReference type="Gene3D" id="3.90.180.10">
    <property type="entry name" value="Medium-chain alcohol dehydrogenases, catalytic domain"/>
    <property type="match status" value="1"/>
</dbReference>
<keyword evidence="10" id="KW-1185">Reference proteome</keyword>
<dbReference type="EC" id="1.1.1.1" evidence="3"/>
<keyword evidence="4 8" id="KW-0479">Metal-binding</keyword>
<dbReference type="AlphaFoldDB" id="A0A7E4VP40"/>
<dbReference type="InterPro" id="IPR020843">
    <property type="entry name" value="ER"/>
</dbReference>
<evidence type="ECO:0000259" key="9">
    <source>
        <dbReference type="SMART" id="SM00829"/>
    </source>
</evidence>
<dbReference type="InterPro" id="IPR002328">
    <property type="entry name" value="ADH_Zn_CS"/>
</dbReference>
<keyword evidence="6" id="KW-0560">Oxidoreductase</keyword>
<dbReference type="Gene3D" id="3.40.50.720">
    <property type="entry name" value="NAD(P)-binding Rossmann-like Domain"/>
    <property type="match status" value="1"/>
</dbReference>
<evidence type="ECO:0000256" key="4">
    <source>
        <dbReference type="ARBA" id="ARBA00022723"/>
    </source>
</evidence>
<evidence type="ECO:0000313" key="10">
    <source>
        <dbReference type="Proteomes" id="UP000492821"/>
    </source>
</evidence>
<dbReference type="PROSITE" id="PS00059">
    <property type="entry name" value="ADH_ZINC"/>
    <property type="match status" value="1"/>
</dbReference>
<feature type="domain" description="Enoyl reductase (ER)" evidence="9">
    <location>
        <begin position="21"/>
        <end position="347"/>
    </location>
</feature>
<dbReference type="GO" id="GO:0004022">
    <property type="term" value="F:alcohol dehydrogenase (NAD+) activity"/>
    <property type="evidence" value="ECO:0007669"/>
    <property type="project" value="UniProtKB-EC"/>
</dbReference>
<dbReference type="InterPro" id="IPR013149">
    <property type="entry name" value="ADH-like_C"/>
</dbReference>
<sequence length="356" mass="37924">MVGSLEIPKTQKALVYHQVNGPLVIEEVPVPEPEFDDLLVKVLYSGVCHSDVHIWMNELPLATPVPQIGGHEGAGIVVKVGKHVKGFAVGDRAGIKWINGSCLICEHCKSGTDNLCVAPLNSGFTRNGTFQQYALVKASEAAKIPDGVDLAQAAPILCAGITAYHGLTEANLKPGQTVAITGAGGGLGSFAVQYAKAMGYRILAIDATAKEDHCRSLGADLFVDPFTSKDIVQEIQALTNGGPHAVLNLAPVERAIKASVQYVRTKGTVVLVSLPKDAKLEADIFWTVFKAITIKGSFVGSRQDADEALDFVRRGLVKIPLEVITLEDVPKAFERLEKGLVNGRIVVDLFPGESKA</sequence>
<dbReference type="InterPro" id="IPR013154">
    <property type="entry name" value="ADH-like_N"/>
</dbReference>
<evidence type="ECO:0000256" key="3">
    <source>
        <dbReference type="ARBA" id="ARBA00013190"/>
    </source>
</evidence>
<reference evidence="10" key="1">
    <citation type="journal article" date="2013" name="Genetics">
        <title>The draft genome and transcriptome of Panagrellus redivivus are shaped by the harsh demands of a free-living lifestyle.</title>
        <authorList>
            <person name="Srinivasan J."/>
            <person name="Dillman A.R."/>
            <person name="Macchietto M.G."/>
            <person name="Heikkinen L."/>
            <person name="Lakso M."/>
            <person name="Fracchia K.M."/>
            <person name="Antoshechkin I."/>
            <person name="Mortazavi A."/>
            <person name="Wong G."/>
            <person name="Sternberg P.W."/>
        </authorList>
    </citation>
    <scope>NUCLEOTIDE SEQUENCE [LARGE SCALE GENOMIC DNA]</scope>
    <source>
        <strain evidence="10">MT8872</strain>
    </source>
</reference>
<dbReference type="PANTHER" id="PTHR42940:SF3">
    <property type="entry name" value="ALCOHOL DEHYDROGENASE 1-RELATED"/>
    <property type="match status" value="1"/>
</dbReference>
<keyword evidence="7" id="KW-0520">NAD</keyword>
<reference evidence="11" key="2">
    <citation type="submission" date="2020-10" db="UniProtKB">
        <authorList>
            <consortium name="WormBaseParasite"/>
        </authorList>
    </citation>
    <scope>IDENTIFICATION</scope>
</reference>
<dbReference type="Proteomes" id="UP000492821">
    <property type="component" value="Unassembled WGS sequence"/>
</dbReference>
<dbReference type="GO" id="GO:0005737">
    <property type="term" value="C:cytoplasm"/>
    <property type="evidence" value="ECO:0007669"/>
    <property type="project" value="TreeGrafter"/>
</dbReference>
<dbReference type="Pfam" id="PF00107">
    <property type="entry name" value="ADH_zinc_N"/>
    <property type="match status" value="1"/>
</dbReference>
<comment type="similarity">
    <text evidence="2 8">Belongs to the zinc-containing alcohol dehydrogenase family.</text>
</comment>
<protein>
    <recommendedName>
        <fullName evidence="3">alcohol dehydrogenase</fullName>
        <ecNumber evidence="3">1.1.1.1</ecNumber>
    </recommendedName>
</protein>
<accession>A0A7E4VP40</accession>
<dbReference type="WBParaSite" id="Pan_g23550.t1">
    <property type="protein sequence ID" value="Pan_g23550.t1"/>
    <property type="gene ID" value="Pan_g23550"/>
</dbReference>
<name>A0A7E4VP40_PANRE</name>
<dbReference type="InterPro" id="IPR011032">
    <property type="entry name" value="GroES-like_sf"/>
</dbReference>
<dbReference type="PANTHER" id="PTHR42940">
    <property type="entry name" value="ALCOHOL DEHYDROGENASE 1-RELATED"/>
    <property type="match status" value="1"/>
</dbReference>
<dbReference type="InterPro" id="IPR036291">
    <property type="entry name" value="NAD(P)-bd_dom_sf"/>
</dbReference>
<proteinExistence type="inferred from homology"/>